<comment type="caution">
    <text evidence="3">The sequence shown here is derived from an EMBL/GenBank/DDBJ whole genome shotgun (WGS) entry which is preliminary data.</text>
</comment>
<proteinExistence type="inferred from homology"/>
<comment type="similarity">
    <text evidence="1">Belongs to the HyuE racemase family.</text>
</comment>
<dbReference type="Proteomes" id="UP000268446">
    <property type="component" value="Unassembled WGS sequence"/>
</dbReference>
<dbReference type="PANTHER" id="PTHR28047">
    <property type="entry name" value="PROTEIN DCG1"/>
    <property type="match status" value="1"/>
</dbReference>
<dbReference type="Proteomes" id="UP000269499">
    <property type="component" value="Unassembled WGS sequence"/>
</dbReference>
<dbReference type="SUPFAM" id="SSF53681">
    <property type="entry name" value="Aspartate/glutamate racemase"/>
    <property type="match status" value="1"/>
</dbReference>
<dbReference type="AlphaFoldDB" id="A0A497F6E0"/>
<protein>
    <submittedName>
        <fullName evidence="3">Hydrogenase expression protein HupH</fullName>
    </submittedName>
</protein>
<organism evidence="3 5">
    <name type="scientific">Thermoproteota archaeon</name>
    <dbReference type="NCBI Taxonomy" id="2056631"/>
    <lineage>
        <taxon>Archaea</taxon>
        <taxon>Thermoproteota</taxon>
    </lineage>
</organism>
<dbReference type="EMBL" id="QMQZ01000094">
    <property type="protein sequence ID" value="RLE50915.1"/>
    <property type="molecule type" value="Genomic_DNA"/>
</dbReference>
<dbReference type="InterPro" id="IPR015942">
    <property type="entry name" value="Asp/Glu/hydantoin_racemase"/>
</dbReference>
<gene>
    <name evidence="2" type="ORF">DRJ20_02885</name>
    <name evidence="3" type="ORF">DRJ26_01560</name>
</gene>
<evidence type="ECO:0000313" key="2">
    <source>
        <dbReference type="EMBL" id="RLE50915.1"/>
    </source>
</evidence>
<dbReference type="InterPro" id="IPR052186">
    <property type="entry name" value="Hydantoin_racemase-like"/>
</dbReference>
<dbReference type="EMBL" id="QMRA01000017">
    <property type="protein sequence ID" value="RLE54782.1"/>
    <property type="molecule type" value="Genomic_DNA"/>
</dbReference>
<reference evidence="4 5" key="1">
    <citation type="submission" date="2018-06" db="EMBL/GenBank/DDBJ databases">
        <title>Extensive metabolic versatility and redundancy in microbially diverse, dynamic hydrothermal sediments.</title>
        <authorList>
            <person name="Dombrowski N."/>
            <person name="Teske A."/>
            <person name="Baker B.J."/>
        </authorList>
    </citation>
    <scope>NUCLEOTIDE SEQUENCE [LARGE SCALE GENOMIC DNA]</scope>
    <source>
        <strain evidence="3">B20_G2</strain>
        <strain evidence="2">B29_G17</strain>
    </source>
</reference>
<dbReference type="InterPro" id="IPR001920">
    <property type="entry name" value="Asp/Glu_race"/>
</dbReference>
<dbReference type="InterPro" id="IPR053714">
    <property type="entry name" value="Iso_Racemase_Enz_sf"/>
</dbReference>
<name>A0A497F6E0_9CREN</name>
<accession>A0A497F6E0</accession>
<dbReference type="GO" id="GO:0047661">
    <property type="term" value="F:amino-acid racemase activity"/>
    <property type="evidence" value="ECO:0007669"/>
    <property type="project" value="InterPro"/>
</dbReference>
<dbReference type="Pfam" id="PF01177">
    <property type="entry name" value="Asp_Glu_race"/>
    <property type="match status" value="1"/>
</dbReference>
<evidence type="ECO:0000313" key="5">
    <source>
        <dbReference type="Proteomes" id="UP000269499"/>
    </source>
</evidence>
<sequence length="242" mass="26366">MSKYKILVVIPIIRDIPASSSKKNFYKKNASIDFEVDITTIKFGPASIECFYDEVWASPFVVEEIKKAELKGYCGVLIDCFMNPGLKAAREVVDIPIIGVGEAAIITALMLGDSFTIIDVGPDKYVKKTPPMMIREMGVASRFASIRGIGVPVLELSECRDLVDSIVAEAIKAVNEDGADVIVLGCTGLAGIAREVEDKINIPVVDPALSALKILEALVRMGVKHSRKTYINPPNKERKLPT</sequence>
<evidence type="ECO:0000313" key="3">
    <source>
        <dbReference type="EMBL" id="RLE54782.1"/>
    </source>
</evidence>
<dbReference type="Gene3D" id="3.40.50.12500">
    <property type="match status" value="1"/>
</dbReference>
<evidence type="ECO:0000256" key="1">
    <source>
        <dbReference type="ARBA" id="ARBA00038414"/>
    </source>
</evidence>
<dbReference type="PANTHER" id="PTHR28047:SF5">
    <property type="entry name" value="PROTEIN DCG1"/>
    <property type="match status" value="1"/>
</dbReference>
<evidence type="ECO:0000313" key="4">
    <source>
        <dbReference type="Proteomes" id="UP000268446"/>
    </source>
</evidence>